<evidence type="ECO:0000313" key="3">
    <source>
        <dbReference type="Proteomes" id="UP000183994"/>
    </source>
</evidence>
<accession>A0A1M6ICJ7</accession>
<evidence type="ECO:0000256" key="1">
    <source>
        <dbReference type="SAM" id="MobiDB-lite"/>
    </source>
</evidence>
<organism evidence="2 3">
    <name type="scientific">Desulfatibacillum alkenivorans DSM 16219</name>
    <dbReference type="NCBI Taxonomy" id="1121393"/>
    <lineage>
        <taxon>Bacteria</taxon>
        <taxon>Pseudomonadati</taxon>
        <taxon>Thermodesulfobacteriota</taxon>
        <taxon>Desulfobacteria</taxon>
        <taxon>Desulfobacterales</taxon>
        <taxon>Desulfatibacillaceae</taxon>
        <taxon>Desulfatibacillum</taxon>
    </lineage>
</organism>
<evidence type="ECO:0000313" key="2">
    <source>
        <dbReference type="EMBL" id="SHJ32229.1"/>
    </source>
</evidence>
<reference evidence="3" key="1">
    <citation type="submission" date="2016-11" db="EMBL/GenBank/DDBJ databases">
        <authorList>
            <person name="Varghese N."/>
            <person name="Submissions S."/>
        </authorList>
    </citation>
    <scope>NUCLEOTIDE SEQUENCE [LARGE SCALE GENOMIC DNA]</scope>
    <source>
        <strain evidence="3">DSM 16219</strain>
    </source>
</reference>
<dbReference type="AlphaFoldDB" id="A0A1M6ICJ7"/>
<protein>
    <submittedName>
        <fullName evidence="2">Uncharacterized protein</fullName>
    </submittedName>
</protein>
<dbReference type="Proteomes" id="UP000183994">
    <property type="component" value="Unassembled WGS sequence"/>
</dbReference>
<dbReference type="EMBL" id="FQZU01000006">
    <property type="protein sequence ID" value="SHJ32229.1"/>
    <property type="molecule type" value="Genomic_DNA"/>
</dbReference>
<keyword evidence="3" id="KW-1185">Reference proteome</keyword>
<name>A0A1M6ICJ7_9BACT</name>
<feature type="region of interest" description="Disordered" evidence="1">
    <location>
        <begin position="30"/>
        <end position="50"/>
    </location>
</feature>
<gene>
    <name evidence="2" type="ORF">SAMN02745216_01432</name>
</gene>
<sequence length="50" mass="5639">MMPSPRINVPRDEVSNVVWLMLQEPEVGDVTCQEQSDGKYTVTPHPKKDG</sequence>
<proteinExistence type="predicted"/>